<feature type="transmembrane region" description="Helical" evidence="6">
    <location>
        <begin position="347"/>
        <end position="369"/>
    </location>
</feature>
<evidence type="ECO:0000256" key="6">
    <source>
        <dbReference type="SAM" id="Phobius"/>
    </source>
</evidence>
<dbReference type="PANTHER" id="PTHR23506">
    <property type="entry name" value="GH10249P"/>
    <property type="match status" value="1"/>
</dbReference>
<dbReference type="InterPro" id="IPR020846">
    <property type="entry name" value="MFS_dom"/>
</dbReference>
<organism evidence="8">
    <name type="scientific">freshwater metagenome</name>
    <dbReference type="NCBI Taxonomy" id="449393"/>
    <lineage>
        <taxon>unclassified sequences</taxon>
        <taxon>metagenomes</taxon>
        <taxon>ecological metagenomes</taxon>
    </lineage>
</organism>
<dbReference type="InterPro" id="IPR005828">
    <property type="entry name" value="MFS_sugar_transport-like"/>
</dbReference>
<evidence type="ECO:0000256" key="3">
    <source>
        <dbReference type="ARBA" id="ARBA00022692"/>
    </source>
</evidence>
<feature type="transmembrane region" description="Helical" evidence="6">
    <location>
        <begin position="225"/>
        <end position="249"/>
    </location>
</feature>
<dbReference type="CDD" id="cd17325">
    <property type="entry name" value="MFS_MdtG_SLC18_like"/>
    <property type="match status" value="1"/>
</dbReference>
<dbReference type="Gene3D" id="1.20.1250.20">
    <property type="entry name" value="MFS general substrate transporter like domains"/>
    <property type="match status" value="1"/>
</dbReference>
<dbReference type="SUPFAM" id="SSF103473">
    <property type="entry name" value="MFS general substrate transporter"/>
    <property type="match status" value="1"/>
</dbReference>
<evidence type="ECO:0000256" key="2">
    <source>
        <dbReference type="ARBA" id="ARBA00022448"/>
    </source>
</evidence>
<comment type="subcellular location">
    <subcellularLocation>
        <location evidence="1">Membrane</location>
        <topology evidence="1">Multi-pass membrane protein</topology>
    </subcellularLocation>
</comment>
<feature type="transmembrane region" description="Helical" evidence="6">
    <location>
        <begin position="21"/>
        <end position="43"/>
    </location>
</feature>
<dbReference type="AlphaFoldDB" id="A0A6J6HGF8"/>
<dbReference type="GO" id="GO:0016020">
    <property type="term" value="C:membrane"/>
    <property type="evidence" value="ECO:0007669"/>
    <property type="project" value="UniProtKB-SubCell"/>
</dbReference>
<evidence type="ECO:0000259" key="7">
    <source>
        <dbReference type="PROSITE" id="PS50850"/>
    </source>
</evidence>
<dbReference type="PROSITE" id="PS50850">
    <property type="entry name" value="MFS"/>
    <property type="match status" value="1"/>
</dbReference>
<dbReference type="Pfam" id="PF07690">
    <property type="entry name" value="MFS_1"/>
    <property type="match status" value="1"/>
</dbReference>
<feature type="transmembrane region" description="Helical" evidence="6">
    <location>
        <begin position="290"/>
        <end position="313"/>
    </location>
</feature>
<dbReference type="Pfam" id="PF00083">
    <property type="entry name" value="Sugar_tr"/>
    <property type="match status" value="1"/>
</dbReference>
<feature type="transmembrane region" description="Helical" evidence="6">
    <location>
        <begin position="255"/>
        <end position="278"/>
    </location>
</feature>
<feature type="transmembrane region" description="Helical" evidence="6">
    <location>
        <begin position="375"/>
        <end position="393"/>
    </location>
</feature>
<feature type="transmembrane region" description="Helical" evidence="6">
    <location>
        <begin position="176"/>
        <end position="194"/>
    </location>
</feature>
<dbReference type="InterPro" id="IPR036259">
    <property type="entry name" value="MFS_trans_sf"/>
</dbReference>
<dbReference type="Gene3D" id="1.20.1720.10">
    <property type="entry name" value="Multidrug resistance protein D"/>
    <property type="match status" value="1"/>
</dbReference>
<evidence type="ECO:0000256" key="4">
    <source>
        <dbReference type="ARBA" id="ARBA00022989"/>
    </source>
</evidence>
<protein>
    <submittedName>
        <fullName evidence="8">Unannotated protein</fullName>
    </submittedName>
</protein>
<keyword evidence="4 6" id="KW-1133">Transmembrane helix</keyword>
<feature type="transmembrane region" description="Helical" evidence="6">
    <location>
        <begin position="55"/>
        <end position="75"/>
    </location>
</feature>
<sequence>MPPATQLVKKFKSPVAGFPREVQVVIIASFFVALGFGIVFPAIPVFAKSFGVNNTAVGLVVSAFAFARFSSGMISGKFVDRFGERNVYSFGVLMVAFFTVLTGLAQNYPQILIFRSAGGLGSSMFSVASSSLIFRAVDDAHRARALSVFQGSFLIGGITGPAIGGALATISLRAPFFAYAFMLIISGTIGYIYLGRAEAAKGESKTKPLDPITLKEAMQIPAYRIALALSFISAWALFGMRSSILPLFVTENLHSTAAVVGYGFALAALFQGLLLMKAGRTSDKDGRKRVVLLGGYIVMAGILGLTFSIHVWMYLVSMAILGIGGAFLATAPGSIVGDVIKGKGGKVIGIFQMSGDAGMIVGPIVVGAISDIYSFRAAFGATAVIFSIVLILGSRLPETRKMAGSHEPTISLNDN</sequence>
<dbReference type="PANTHER" id="PTHR23506:SF23">
    <property type="entry name" value="GH10249P"/>
    <property type="match status" value="1"/>
</dbReference>
<dbReference type="PRINTS" id="PR01035">
    <property type="entry name" value="TCRTETA"/>
</dbReference>
<name>A0A6J6HGF8_9ZZZZ</name>
<keyword evidence="2" id="KW-0813">Transport</keyword>
<feature type="transmembrane region" description="Helical" evidence="6">
    <location>
        <begin position="87"/>
        <end position="105"/>
    </location>
</feature>
<keyword evidence="5 6" id="KW-0472">Membrane</keyword>
<keyword evidence="3 6" id="KW-0812">Transmembrane</keyword>
<dbReference type="InterPro" id="IPR011701">
    <property type="entry name" value="MFS"/>
</dbReference>
<accession>A0A6J6HGF8</accession>
<gene>
    <name evidence="8" type="ORF">UFOPK1852_00632</name>
</gene>
<dbReference type="EMBL" id="CAEZUS010000082">
    <property type="protein sequence ID" value="CAB4610174.1"/>
    <property type="molecule type" value="Genomic_DNA"/>
</dbReference>
<reference evidence="8" key="1">
    <citation type="submission" date="2020-05" db="EMBL/GenBank/DDBJ databases">
        <authorList>
            <person name="Chiriac C."/>
            <person name="Salcher M."/>
            <person name="Ghai R."/>
            <person name="Kavagutti S V."/>
        </authorList>
    </citation>
    <scope>NUCLEOTIDE SEQUENCE</scope>
</reference>
<dbReference type="InterPro" id="IPR050930">
    <property type="entry name" value="MFS_Vesicular_Transporter"/>
</dbReference>
<evidence type="ECO:0000313" key="8">
    <source>
        <dbReference type="EMBL" id="CAB4610174.1"/>
    </source>
</evidence>
<feature type="transmembrane region" description="Helical" evidence="6">
    <location>
        <begin position="111"/>
        <end position="134"/>
    </location>
</feature>
<dbReference type="InterPro" id="IPR001958">
    <property type="entry name" value="Tet-R_TetA/multi-R_MdtG-like"/>
</dbReference>
<dbReference type="GO" id="GO:0022857">
    <property type="term" value="F:transmembrane transporter activity"/>
    <property type="evidence" value="ECO:0007669"/>
    <property type="project" value="InterPro"/>
</dbReference>
<proteinExistence type="predicted"/>
<evidence type="ECO:0000256" key="1">
    <source>
        <dbReference type="ARBA" id="ARBA00004141"/>
    </source>
</evidence>
<evidence type="ECO:0000256" key="5">
    <source>
        <dbReference type="ARBA" id="ARBA00023136"/>
    </source>
</evidence>
<feature type="transmembrane region" description="Helical" evidence="6">
    <location>
        <begin position="319"/>
        <end position="340"/>
    </location>
</feature>
<feature type="transmembrane region" description="Helical" evidence="6">
    <location>
        <begin position="146"/>
        <end position="170"/>
    </location>
</feature>
<feature type="domain" description="Major facilitator superfamily (MFS) profile" evidence="7">
    <location>
        <begin position="21"/>
        <end position="401"/>
    </location>
</feature>